<comment type="caution">
    <text evidence="1">The sequence shown here is derived from an EMBL/GenBank/DDBJ whole genome shotgun (WGS) entry which is preliminary data.</text>
</comment>
<sequence length="148" mass="16216">MSLQERITPDLKAAMRAKDQAALRGIRAIKNAILLQQTDGSGDTLDEAGEIALLQKLVKSRQESLEIYEKQGREDLAQPEREEIEVISRYLPEQLSDEKLEAIVKEVIAETGASSMRDMGKVMGVANARVAGRADGKQVAATVKRLLA</sequence>
<dbReference type="GO" id="GO:0016740">
    <property type="term" value="F:transferase activity"/>
    <property type="evidence" value="ECO:0007669"/>
    <property type="project" value="UniProtKB-KW"/>
</dbReference>
<keyword evidence="1" id="KW-0808">Transferase</keyword>
<dbReference type="Gene3D" id="1.10.1510.10">
    <property type="entry name" value="Uncharacterised protein YqeY/AIM41 PF09424, N-terminal domain"/>
    <property type="match status" value="1"/>
</dbReference>
<dbReference type="EMBL" id="PDLO01000009">
    <property type="protein sequence ID" value="PHK97402.1"/>
    <property type="molecule type" value="Genomic_DNA"/>
</dbReference>
<gene>
    <name evidence="1" type="ORF">CGL56_16495</name>
</gene>
<dbReference type="InterPro" id="IPR023168">
    <property type="entry name" value="GatB_Yqey_C_2"/>
</dbReference>
<dbReference type="PANTHER" id="PTHR28055:SF1">
    <property type="entry name" value="ALTERED INHERITANCE OF MITOCHONDRIA PROTEIN 41, MITOCHONDRIAL"/>
    <property type="match status" value="1"/>
</dbReference>
<dbReference type="AlphaFoldDB" id="A0A2G0CBS0"/>
<name>A0A2G0CBS0_9BACT</name>
<protein>
    <submittedName>
        <fullName evidence="1">Glutamyl-tRNA amidotransferase</fullName>
    </submittedName>
</protein>
<dbReference type="PANTHER" id="PTHR28055">
    <property type="entry name" value="ALTERED INHERITANCE OF MITOCHONDRIA PROTEIN 41, MITOCHONDRIAL"/>
    <property type="match status" value="1"/>
</dbReference>
<dbReference type="SUPFAM" id="SSF89095">
    <property type="entry name" value="GatB/YqeY motif"/>
    <property type="match status" value="1"/>
</dbReference>
<keyword evidence="2" id="KW-1185">Reference proteome</keyword>
<evidence type="ECO:0000313" key="1">
    <source>
        <dbReference type="EMBL" id="PHK97402.1"/>
    </source>
</evidence>
<dbReference type="Gene3D" id="1.10.10.410">
    <property type="match status" value="1"/>
</dbReference>
<proteinExistence type="predicted"/>
<accession>A0A2G0CBS0</accession>
<dbReference type="GO" id="GO:0016884">
    <property type="term" value="F:carbon-nitrogen ligase activity, with glutamine as amido-N-donor"/>
    <property type="evidence" value="ECO:0007669"/>
    <property type="project" value="InterPro"/>
</dbReference>
<dbReference type="OrthoDB" id="9788127at2"/>
<dbReference type="InterPro" id="IPR042184">
    <property type="entry name" value="YqeY/Aim41_N"/>
</dbReference>
<organism evidence="1 2">
    <name type="scientific">Neolewinella marina</name>
    <dbReference type="NCBI Taxonomy" id="438751"/>
    <lineage>
        <taxon>Bacteria</taxon>
        <taxon>Pseudomonadati</taxon>
        <taxon>Bacteroidota</taxon>
        <taxon>Saprospiria</taxon>
        <taxon>Saprospirales</taxon>
        <taxon>Lewinellaceae</taxon>
        <taxon>Neolewinella</taxon>
    </lineage>
</organism>
<dbReference type="InterPro" id="IPR019004">
    <property type="entry name" value="YqeY/Aim41"/>
</dbReference>
<dbReference type="InterPro" id="IPR003789">
    <property type="entry name" value="Asn/Gln_tRNA_amidoTrase-B-like"/>
</dbReference>
<reference evidence="1 2" key="1">
    <citation type="submission" date="2017-10" db="EMBL/GenBank/DDBJ databases">
        <title>The draft genome sequence of Lewinella marina KCTC 32374.</title>
        <authorList>
            <person name="Wang K."/>
        </authorList>
    </citation>
    <scope>NUCLEOTIDE SEQUENCE [LARGE SCALE GENOMIC DNA]</scope>
    <source>
        <strain evidence="1 2">MKG-38</strain>
    </source>
</reference>
<evidence type="ECO:0000313" key="2">
    <source>
        <dbReference type="Proteomes" id="UP000226437"/>
    </source>
</evidence>
<dbReference type="Proteomes" id="UP000226437">
    <property type="component" value="Unassembled WGS sequence"/>
</dbReference>
<dbReference type="Pfam" id="PF09424">
    <property type="entry name" value="YqeY"/>
    <property type="match status" value="1"/>
</dbReference>
<dbReference type="RefSeq" id="WP_099107686.1">
    <property type="nucleotide sequence ID" value="NZ_JAATJF010000003.1"/>
</dbReference>